<organism evidence="1 2">
    <name type="scientific">Rhodopirellula bahusiensis</name>
    <dbReference type="NCBI Taxonomy" id="2014065"/>
    <lineage>
        <taxon>Bacteria</taxon>
        <taxon>Pseudomonadati</taxon>
        <taxon>Planctomycetota</taxon>
        <taxon>Planctomycetia</taxon>
        <taxon>Pirellulales</taxon>
        <taxon>Pirellulaceae</taxon>
        <taxon>Rhodopirellula</taxon>
    </lineage>
</organism>
<protein>
    <submittedName>
        <fullName evidence="1">Uncharacterized protein</fullName>
    </submittedName>
</protein>
<dbReference type="GeneID" id="90606716"/>
<evidence type="ECO:0000313" key="2">
    <source>
        <dbReference type="Proteomes" id="UP000225740"/>
    </source>
</evidence>
<reference evidence="1 2" key="1">
    <citation type="submission" date="2017-06" db="EMBL/GenBank/DDBJ databases">
        <title>Description of Rhodopirellula bahusiensis sp. nov.</title>
        <authorList>
            <person name="Kizina J."/>
            <person name="Harder J."/>
        </authorList>
    </citation>
    <scope>NUCLEOTIDE SEQUENCE [LARGE SCALE GENOMIC DNA]</scope>
    <source>
        <strain evidence="1 2">SWK21</strain>
    </source>
</reference>
<dbReference type="AlphaFoldDB" id="A0A2G1WCS8"/>
<dbReference type="Proteomes" id="UP000225740">
    <property type="component" value="Unassembled WGS sequence"/>
</dbReference>
<evidence type="ECO:0000313" key="1">
    <source>
        <dbReference type="EMBL" id="PHQ36835.1"/>
    </source>
</evidence>
<name>A0A2G1WCS8_9BACT</name>
<dbReference type="OrthoDB" id="277991at2"/>
<dbReference type="EMBL" id="NIZW01000001">
    <property type="protein sequence ID" value="PHQ36835.1"/>
    <property type="molecule type" value="Genomic_DNA"/>
</dbReference>
<proteinExistence type="predicted"/>
<accession>A0A2G1WCS8</accession>
<comment type="caution">
    <text evidence="1">The sequence shown here is derived from an EMBL/GenBank/DDBJ whole genome shotgun (WGS) entry which is preliminary data.</text>
</comment>
<sequence>MSDSDLTDDDIVDCIGDPPPFTPIDVPPDPNAVAHADFLRRVAGWLERRVDLSQLRRELTTPDSLPEFLAELDAFVSSATPAHQCWAFSSPQSDWDRMAGRSGFALVADGDVTNVLVTLLS</sequence>
<gene>
    <name evidence="1" type="ORF">CEE69_00020</name>
</gene>
<dbReference type="RefSeq" id="WP_099258543.1">
    <property type="nucleotide sequence ID" value="NZ_NIZW01000001.1"/>
</dbReference>
<keyword evidence="2" id="KW-1185">Reference proteome</keyword>